<evidence type="ECO:0000313" key="5">
    <source>
        <dbReference type="Proteomes" id="UP000198420"/>
    </source>
</evidence>
<accession>A0A238X7N6</accession>
<gene>
    <name evidence="4" type="ORF">SAMN06265355_10463</name>
</gene>
<protein>
    <submittedName>
        <fullName evidence="4">Uncharacterized conserved protein YbjT, contains NAD(P)-binding and DUF2867 domains</fullName>
    </submittedName>
</protein>
<name>A0A238X7N6_9ACTN</name>
<dbReference type="RefSeq" id="WP_218826035.1">
    <property type="nucleotide sequence ID" value="NZ_FZNP01000004.1"/>
</dbReference>
<evidence type="ECO:0000256" key="2">
    <source>
        <dbReference type="ARBA" id="ARBA00022857"/>
    </source>
</evidence>
<dbReference type="PANTHER" id="PTHR42748:SF7">
    <property type="entry name" value="NMRA LIKE REDOX SENSOR 1-RELATED"/>
    <property type="match status" value="1"/>
</dbReference>
<sequence>MGRVPFRDFTRGETVAPTNKTVAVVGATGSQGGAVTRHLLRDGWRVRALTRDPDAAPARALERAGAQVVRARMEDVASLTAAAEGAWGLFSVQPTVGSPGTAPDFTTEDEVRWGVNVAEAARAAAVGHLVFTSVAGADRHLSEKVPVNLVGKWRIEQHIADLGLPATILRPVSFMENFTGGYALRNGTLASGVAPDTVQQLIAVDDVGAIAASAFAKPQEWIGRAVSLAAEELTPVQVAEAIGTALGISLPYVQIPLETIRNVSEDFAYANQWLNELGYRTDIAATRRIHPAAMDFDTWLERTGATKIASFLEGAHTVGQGA</sequence>
<dbReference type="Gene3D" id="3.90.25.10">
    <property type="entry name" value="UDP-galactose 4-epimerase, domain 1"/>
    <property type="match status" value="1"/>
</dbReference>
<keyword evidence="2" id="KW-0521">NADP</keyword>
<evidence type="ECO:0000313" key="4">
    <source>
        <dbReference type="EMBL" id="SNR55046.1"/>
    </source>
</evidence>
<dbReference type="AlphaFoldDB" id="A0A238X7N6"/>
<dbReference type="InterPro" id="IPR008030">
    <property type="entry name" value="NmrA-like"/>
</dbReference>
<dbReference type="Pfam" id="PF05368">
    <property type="entry name" value="NmrA"/>
    <property type="match status" value="1"/>
</dbReference>
<organism evidence="4 5">
    <name type="scientific">Actinomadura mexicana</name>
    <dbReference type="NCBI Taxonomy" id="134959"/>
    <lineage>
        <taxon>Bacteria</taxon>
        <taxon>Bacillati</taxon>
        <taxon>Actinomycetota</taxon>
        <taxon>Actinomycetes</taxon>
        <taxon>Streptosporangiales</taxon>
        <taxon>Thermomonosporaceae</taxon>
        <taxon>Actinomadura</taxon>
    </lineage>
</organism>
<keyword evidence="5" id="KW-1185">Reference proteome</keyword>
<dbReference type="InterPro" id="IPR036291">
    <property type="entry name" value="NAD(P)-bd_dom_sf"/>
</dbReference>
<dbReference type="EMBL" id="FZNP01000004">
    <property type="protein sequence ID" value="SNR55046.1"/>
    <property type="molecule type" value="Genomic_DNA"/>
</dbReference>
<dbReference type="InterPro" id="IPR051164">
    <property type="entry name" value="NmrA-like_oxidored"/>
</dbReference>
<dbReference type="Proteomes" id="UP000198420">
    <property type="component" value="Unassembled WGS sequence"/>
</dbReference>
<reference evidence="5" key="1">
    <citation type="submission" date="2017-06" db="EMBL/GenBank/DDBJ databases">
        <authorList>
            <person name="Varghese N."/>
            <person name="Submissions S."/>
        </authorList>
    </citation>
    <scope>NUCLEOTIDE SEQUENCE [LARGE SCALE GENOMIC DNA]</scope>
    <source>
        <strain evidence="5">DSM 44485</strain>
    </source>
</reference>
<comment type="similarity">
    <text evidence="1">Belongs to the NmrA-type oxidoreductase family.</text>
</comment>
<dbReference type="PANTHER" id="PTHR42748">
    <property type="entry name" value="NITROGEN METABOLITE REPRESSION PROTEIN NMRA FAMILY MEMBER"/>
    <property type="match status" value="1"/>
</dbReference>
<feature type="domain" description="NmrA-like" evidence="3">
    <location>
        <begin position="19"/>
        <end position="292"/>
    </location>
</feature>
<dbReference type="SUPFAM" id="SSF51735">
    <property type="entry name" value="NAD(P)-binding Rossmann-fold domains"/>
    <property type="match status" value="1"/>
</dbReference>
<dbReference type="Gene3D" id="3.40.50.720">
    <property type="entry name" value="NAD(P)-binding Rossmann-like Domain"/>
    <property type="match status" value="1"/>
</dbReference>
<dbReference type="CDD" id="cd05251">
    <property type="entry name" value="NmrA_like_SDR_a"/>
    <property type="match status" value="1"/>
</dbReference>
<evidence type="ECO:0000259" key="3">
    <source>
        <dbReference type="Pfam" id="PF05368"/>
    </source>
</evidence>
<proteinExistence type="inferred from homology"/>
<evidence type="ECO:0000256" key="1">
    <source>
        <dbReference type="ARBA" id="ARBA00006328"/>
    </source>
</evidence>